<accession>A0ACC0AJC5</accession>
<proteinExistence type="predicted"/>
<dbReference type="EMBL" id="CM044705">
    <property type="protein sequence ID" value="KAI5660711.1"/>
    <property type="molecule type" value="Genomic_DNA"/>
</dbReference>
<protein>
    <submittedName>
        <fullName evidence="1">Uncharacterized protein</fullName>
    </submittedName>
</protein>
<gene>
    <name evidence="1" type="ORF">M9H77_20034</name>
</gene>
<comment type="caution">
    <text evidence="1">The sequence shown here is derived from an EMBL/GenBank/DDBJ whole genome shotgun (WGS) entry which is preliminary data.</text>
</comment>
<dbReference type="Proteomes" id="UP001060085">
    <property type="component" value="Linkage Group LG05"/>
</dbReference>
<evidence type="ECO:0000313" key="1">
    <source>
        <dbReference type="EMBL" id="KAI5660711.1"/>
    </source>
</evidence>
<evidence type="ECO:0000313" key="2">
    <source>
        <dbReference type="Proteomes" id="UP001060085"/>
    </source>
</evidence>
<reference evidence="2" key="1">
    <citation type="journal article" date="2023" name="Nat. Plants">
        <title>Single-cell RNA sequencing provides a high-resolution roadmap for understanding the multicellular compartmentation of specialized metabolism.</title>
        <authorList>
            <person name="Sun S."/>
            <person name="Shen X."/>
            <person name="Li Y."/>
            <person name="Li Y."/>
            <person name="Wang S."/>
            <person name="Li R."/>
            <person name="Zhang H."/>
            <person name="Shen G."/>
            <person name="Guo B."/>
            <person name="Wei J."/>
            <person name="Xu J."/>
            <person name="St-Pierre B."/>
            <person name="Chen S."/>
            <person name="Sun C."/>
        </authorList>
    </citation>
    <scope>NUCLEOTIDE SEQUENCE [LARGE SCALE GENOMIC DNA]</scope>
</reference>
<name>A0ACC0AJC5_CATRO</name>
<keyword evidence="2" id="KW-1185">Reference proteome</keyword>
<sequence length="254" mass="28365">MMKNPIEMGCSENQIQNSNWLFDYDLMMDDISAVSGHNFSGPSPAASIDFGWTSQAIKSTSTACSEVEHSFGDSEFVKESGSRKRMKCELSAPGSKACREKLRRDKLNERFLELGSLLEAGKPSKVDKAAILTDAVRMVTQLRSETMKLKQSNEDLQEKIKELKAEKNELRDEKQRLKAEKDKLEQQLRALVPQPGFASVPSTIGTAFTAQKEASGCRLMPFITYSGMPMPMWQFMQPALVDTSQDHVLHPPVA</sequence>
<organism evidence="1 2">
    <name type="scientific">Catharanthus roseus</name>
    <name type="common">Madagascar periwinkle</name>
    <name type="synonym">Vinca rosea</name>
    <dbReference type="NCBI Taxonomy" id="4058"/>
    <lineage>
        <taxon>Eukaryota</taxon>
        <taxon>Viridiplantae</taxon>
        <taxon>Streptophyta</taxon>
        <taxon>Embryophyta</taxon>
        <taxon>Tracheophyta</taxon>
        <taxon>Spermatophyta</taxon>
        <taxon>Magnoliopsida</taxon>
        <taxon>eudicotyledons</taxon>
        <taxon>Gunneridae</taxon>
        <taxon>Pentapetalae</taxon>
        <taxon>asterids</taxon>
        <taxon>lamiids</taxon>
        <taxon>Gentianales</taxon>
        <taxon>Apocynaceae</taxon>
        <taxon>Rauvolfioideae</taxon>
        <taxon>Vinceae</taxon>
        <taxon>Catharanthinae</taxon>
        <taxon>Catharanthus</taxon>
    </lineage>
</organism>